<protein>
    <submittedName>
        <fullName evidence="1">Uncharacterized protein</fullName>
    </submittedName>
</protein>
<proteinExistence type="predicted"/>
<dbReference type="Proteomes" id="UP001219355">
    <property type="component" value="Chromosome 1"/>
</dbReference>
<organism evidence="1 2">
    <name type="scientific">Emydomyces testavorans</name>
    <dbReference type="NCBI Taxonomy" id="2070801"/>
    <lineage>
        <taxon>Eukaryota</taxon>
        <taxon>Fungi</taxon>
        <taxon>Dikarya</taxon>
        <taxon>Ascomycota</taxon>
        <taxon>Pezizomycotina</taxon>
        <taxon>Eurotiomycetes</taxon>
        <taxon>Eurotiomycetidae</taxon>
        <taxon>Onygenales</taxon>
        <taxon>Nannizziopsiaceae</taxon>
        <taxon>Emydomyces</taxon>
    </lineage>
</organism>
<keyword evidence="2" id="KW-1185">Reference proteome</keyword>
<accession>A0AAF0DDT3</accession>
<evidence type="ECO:0000313" key="1">
    <source>
        <dbReference type="EMBL" id="WEW56418.1"/>
    </source>
</evidence>
<gene>
    <name evidence="1" type="ORF">PRK78_001861</name>
</gene>
<reference evidence="1" key="1">
    <citation type="submission" date="2023-03" db="EMBL/GenBank/DDBJ databases">
        <title>Emydomyces testavorans Genome Sequence.</title>
        <authorList>
            <person name="Hoyer L."/>
        </authorList>
    </citation>
    <scope>NUCLEOTIDE SEQUENCE</scope>
    <source>
        <strain evidence="1">16-2883</strain>
    </source>
</reference>
<dbReference type="AlphaFoldDB" id="A0AAF0DDT3"/>
<dbReference type="EMBL" id="CP120627">
    <property type="protein sequence ID" value="WEW56418.1"/>
    <property type="molecule type" value="Genomic_DNA"/>
</dbReference>
<evidence type="ECO:0000313" key="2">
    <source>
        <dbReference type="Proteomes" id="UP001219355"/>
    </source>
</evidence>
<name>A0AAF0DDT3_9EURO</name>
<sequence length="167" mass="18446">MLKQTRQLRKHVIAIRATKRKNGVPARGITPSHPRSECQPFDSVFVDVVGALGACFHVDEHCGEAGEFARVAAVAVQVLWAVGEVVLLRGRESWALVMFVVDVLAQIILILKRFSILVIEATYTANMVMWRRSFMLSDSMLVAKRTATSSAPRMTAGILAVLLERAE</sequence>